<reference evidence="3" key="1">
    <citation type="submission" date="2018-11" db="EMBL/GenBank/DDBJ databases">
        <authorList>
            <consortium name="Pathogen Informatics"/>
        </authorList>
    </citation>
    <scope>NUCLEOTIDE SEQUENCE</scope>
</reference>
<keyword evidence="4" id="KW-1185">Reference proteome</keyword>
<accession>A0A3S5C9J1</accession>
<feature type="signal peptide" evidence="2">
    <location>
        <begin position="1"/>
        <end position="15"/>
    </location>
</feature>
<feature type="compositionally biased region" description="Polar residues" evidence="1">
    <location>
        <begin position="46"/>
        <end position="61"/>
    </location>
</feature>
<comment type="caution">
    <text evidence="3">The sequence shown here is derived from an EMBL/GenBank/DDBJ whole genome shotgun (WGS) entry which is preliminary data.</text>
</comment>
<evidence type="ECO:0000313" key="4">
    <source>
        <dbReference type="Proteomes" id="UP000784294"/>
    </source>
</evidence>
<keyword evidence="2" id="KW-0732">Signal</keyword>
<evidence type="ECO:0000256" key="1">
    <source>
        <dbReference type="SAM" id="MobiDB-lite"/>
    </source>
</evidence>
<organism evidence="3 4">
    <name type="scientific">Protopolystoma xenopodis</name>
    <dbReference type="NCBI Taxonomy" id="117903"/>
    <lineage>
        <taxon>Eukaryota</taxon>
        <taxon>Metazoa</taxon>
        <taxon>Spiralia</taxon>
        <taxon>Lophotrochozoa</taxon>
        <taxon>Platyhelminthes</taxon>
        <taxon>Monogenea</taxon>
        <taxon>Polyopisthocotylea</taxon>
        <taxon>Polystomatidea</taxon>
        <taxon>Polystomatidae</taxon>
        <taxon>Protopolystoma</taxon>
    </lineage>
</organism>
<feature type="chain" id="PRO_5018776596" description="Secreted protein" evidence="2">
    <location>
        <begin position="16"/>
        <end position="99"/>
    </location>
</feature>
<protein>
    <recommendedName>
        <fullName evidence="5">Secreted protein</fullName>
    </recommendedName>
</protein>
<gene>
    <name evidence="3" type="ORF">PXEA_LOCUS37611</name>
</gene>
<sequence>MRFFVLLLPLRLGLAGFQDDARGIQIRPDCPVDRWMKAPAHHKTSPSDPQANHTPSGLRSASGSTCIHLEVKHAHNQLCDDNMTGSLTIGRRETSTPDR</sequence>
<feature type="region of interest" description="Disordered" evidence="1">
    <location>
        <begin position="80"/>
        <end position="99"/>
    </location>
</feature>
<proteinExistence type="predicted"/>
<feature type="compositionally biased region" description="Basic and acidic residues" evidence="1">
    <location>
        <begin position="90"/>
        <end position="99"/>
    </location>
</feature>
<feature type="region of interest" description="Disordered" evidence="1">
    <location>
        <begin position="35"/>
        <end position="61"/>
    </location>
</feature>
<dbReference type="EMBL" id="CAAALY010291106">
    <property type="protein sequence ID" value="VEL44171.1"/>
    <property type="molecule type" value="Genomic_DNA"/>
</dbReference>
<name>A0A3S5C9J1_9PLAT</name>
<dbReference type="Proteomes" id="UP000784294">
    <property type="component" value="Unassembled WGS sequence"/>
</dbReference>
<evidence type="ECO:0000256" key="2">
    <source>
        <dbReference type="SAM" id="SignalP"/>
    </source>
</evidence>
<evidence type="ECO:0008006" key="5">
    <source>
        <dbReference type="Google" id="ProtNLM"/>
    </source>
</evidence>
<evidence type="ECO:0000313" key="3">
    <source>
        <dbReference type="EMBL" id="VEL44171.1"/>
    </source>
</evidence>
<dbReference type="AlphaFoldDB" id="A0A3S5C9J1"/>